<keyword evidence="1" id="KW-0732">Signal</keyword>
<dbReference type="KEGG" id="cfem:HCR03_17570"/>
<dbReference type="PANTHER" id="PTHR43649">
    <property type="entry name" value="ARABINOSE-BINDING PROTEIN-RELATED"/>
    <property type="match status" value="1"/>
</dbReference>
<dbReference type="InterPro" id="IPR006059">
    <property type="entry name" value="SBP"/>
</dbReference>
<feature type="signal peptide" evidence="1">
    <location>
        <begin position="1"/>
        <end position="24"/>
    </location>
</feature>
<dbReference type="Pfam" id="PF13416">
    <property type="entry name" value="SBP_bac_8"/>
    <property type="match status" value="1"/>
</dbReference>
<name>A0A7G8T9Z0_9FIRM</name>
<dbReference type="RefSeq" id="WP_066643793.1">
    <property type="nucleotide sequence ID" value="NZ_CP060286.1"/>
</dbReference>
<reference evidence="2 3" key="1">
    <citation type="submission" date="2020-08" db="EMBL/GenBank/DDBJ databases">
        <title>The isolate Caproiciproducens sp. 7D4C2 produces n-caproate at mildly acidic conditions from hexoses: genome and rBOX comparison with related strains and chain-elongating bacteria.</title>
        <authorList>
            <person name="Esquivel-Elizondo S."/>
            <person name="Bagci C."/>
            <person name="Temovska M."/>
            <person name="Jeon B.S."/>
            <person name="Bessarab I."/>
            <person name="Williams R.B.H."/>
            <person name="Huson D.H."/>
            <person name="Angenent L.T."/>
        </authorList>
    </citation>
    <scope>NUCLEOTIDE SEQUENCE [LARGE SCALE GENOMIC DNA]</scope>
    <source>
        <strain evidence="2 3">7D4C2</strain>
    </source>
</reference>
<evidence type="ECO:0000313" key="3">
    <source>
        <dbReference type="Proteomes" id="UP000515909"/>
    </source>
</evidence>
<proteinExistence type="predicted"/>
<dbReference type="InterPro" id="IPR050490">
    <property type="entry name" value="Bact_solute-bd_prot1"/>
</dbReference>
<organism evidence="2 3">
    <name type="scientific">Caproicibacter fermentans</name>
    <dbReference type="NCBI Taxonomy" id="2576756"/>
    <lineage>
        <taxon>Bacteria</taxon>
        <taxon>Bacillati</taxon>
        <taxon>Bacillota</taxon>
        <taxon>Clostridia</taxon>
        <taxon>Eubacteriales</taxon>
        <taxon>Acutalibacteraceae</taxon>
        <taxon>Caproicibacter</taxon>
    </lineage>
</organism>
<accession>A0A7G8T9Z0</accession>
<protein>
    <submittedName>
        <fullName evidence="2">ABC transporter substrate-binding protein</fullName>
    </submittedName>
</protein>
<dbReference type="Proteomes" id="UP000515909">
    <property type="component" value="Chromosome"/>
</dbReference>
<dbReference type="AlphaFoldDB" id="A0A7G8T9Z0"/>
<evidence type="ECO:0000313" key="2">
    <source>
        <dbReference type="EMBL" id="QNK40431.1"/>
    </source>
</evidence>
<dbReference type="SUPFAM" id="SSF53850">
    <property type="entry name" value="Periplasmic binding protein-like II"/>
    <property type="match status" value="1"/>
</dbReference>
<evidence type="ECO:0000256" key="1">
    <source>
        <dbReference type="SAM" id="SignalP"/>
    </source>
</evidence>
<dbReference type="PROSITE" id="PS51257">
    <property type="entry name" value="PROKAR_LIPOPROTEIN"/>
    <property type="match status" value="1"/>
</dbReference>
<dbReference type="CDD" id="cd14748">
    <property type="entry name" value="PBP2_UgpB"/>
    <property type="match status" value="1"/>
</dbReference>
<dbReference type="EMBL" id="CP060286">
    <property type="protein sequence ID" value="QNK40431.1"/>
    <property type="molecule type" value="Genomic_DNA"/>
</dbReference>
<gene>
    <name evidence="2" type="ORF">HCR03_17570</name>
</gene>
<dbReference type="PANTHER" id="PTHR43649:SF30">
    <property type="entry name" value="ABC TRANSPORTER SUBSTRATE-BINDING PROTEIN"/>
    <property type="match status" value="1"/>
</dbReference>
<sequence>MKLKKLFTAAIALGVACTSLTACSSPVGVPAQNGKSASTGASSNVSLNFYYPVSVGGPLTKIIDQLCVDFTKEHPDVKVNPVYTGSYADTRTKVQTGLKSGNGPDVAIMFSTDLFSLLDMNAIVDVDTVAKNDSKEDTKKLIDDFYPGFMLNTQTQGKTWGIPFQRSTIVLYYNKDAFQEAGLDPEKAPSSWDELVSDAKKLTKPGRYGIEIPSTGYAYWMLQTFTLQQNGKNLMNSDGNQVFFNAPETVKGLTFWKSLADNGVMPKGTIEWATTPTDFLQGKTAMMYHTTGNLTNVKKNAKFKFGVAMLPKKDTYGSPTGGGNFYIFKDKPQANQQAAWEFVKWMTTPERIAQWSINTGYVAPRKSAYETDEMKKYTKDFPYATVARDQLEYAAAELSTHENGKVTKAIEDNIQNVLTGSKSVQQSLDDAQNKAEGYLKPYQK</sequence>
<feature type="chain" id="PRO_5038743740" evidence="1">
    <location>
        <begin position="25"/>
        <end position="444"/>
    </location>
</feature>
<dbReference type="Gene3D" id="3.40.190.10">
    <property type="entry name" value="Periplasmic binding protein-like II"/>
    <property type="match status" value="2"/>
</dbReference>